<dbReference type="RefSeq" id="WP_027890665.1">
    <property type="nucleotide sequence ID" value="NZ_CALXYH010000039.1"/>
</dbReference>
<dbReference type="InterPro" id="IPR039557">
    <property type="entry name" value="AHAS_ACT"/>
</dbReference>
<dbReference type="FunFam" id="3.30.70.1150:FF:000001">
    <property type="entry name" value="Acetolactate synthase small subunit"/>
    <property type="match status" value="1"/>
</dbReference>
<keyword evidence="6 8" id="KW-0100">Branched-chain amino acid biosynthesis</keyword>
<comment type="pathway">
    <text evidence="2 8">Amino-acid biosynthesis; L-valine biosynthesis; L-valine from pyruvate: step 1/4.</text>
</comment>
<keyword evidence="8 10" id="KW-0808">Transferase</keyword>
<comment type="function">
    <text evidence="8">Catalyzes the conversion of 2 pyruvate molecules into acetolactate in the first common step of the biosynthetic pathway of the branched-amino acids such as leucine, isoleucine, and valine.</text>
</comment>
<accession>A0A239TNG5</accession>
<keyword evidence="5 8" id="KW-0028">Amino-acid biosynthesis</keyword>
<dbReference type="PANTHER" id="PTHR30239">
    <property type="entry name" value="ACETOLACTATE SYNTHASE SMALL SUBUNIT"/>
    <property type="match status" value="1"/>
</dbReference>
<comment type="pathway">
    <text evidence="1 8">Amino-acid biosynthesis; L-isoleucine biosynthesis; L-isoleucine from 2-oxobutanoate: step 1/4.</text>
</comment>
<dbReference type="GO" id="GO:0009097">
    <property type="term" value="P:isoleucine biosynthetic process"/>
    <property type="evidence" value="ECO:0007669"/>
    <property type="project" value="UniProtKB-UniRule"/>
</dbReference>
<dbReference type="Pfam" id="PF22629">
    <property type="entry name" value="ACT_AHAS_ss"/>
    <property type="match status" value="1"/>
</dbReference>
<organism evidence="10 11">
    <name type="scientific">Megamonas hypermegale</name>
    <dbReference type="NCBI Taxonomy" id="158847"/>
    <lineage>
        <taxon>Bacteria</taxon>
        <taxon>Bacillati</taxon>
        <taxon>Bacillota</taxon>
        <taxon>Negativicutes</taxon>
        <taxon>Selenomonadales</taxon>
        <taxon>Selenomonadaceae</taxon>
        <taxon>Megamonas</taxon>
    </lineage>
</organism>
<dbReference type="CDD" id="cd04878">
    <property type="entry name" value="ACT_AHAS"/>
    <property type="match status" value="1"/>
</dbReference>
<comment type="similarity">
    <text evidence="3 8">Belongs to the acetolactate synthase small subunit family.</text>
</comment>
<dbReference type="GO" id="GO:0003984">
    <property type="term" value="F:acetolactate synthase activity"/>
    <property type="evidence" value="ECO:0007669"/>
    <property type="project" value="UniProtKB-UniRule"/>
</dbReference>
<proteinExistence type="inferred from homology"/>
<dbReference type="InterPro" id="IPR045865">
    <property type="entry name" value="ACT-like_dom_sf"/>
</dbReference>
<evidence type="ECO:0000259" key="9">
    <source>
        <dbReference type="PROSITE" id="PS51671"/>
    </source>
</evidence>
<comment type="catalytic activity">
    <reaction evidence="7 8">
        <text>2 pyruvate + H(+) = (2S)-2-acetolactate + CO2</text>
        <dbReference type="Rhea" id="RHEA:25249"/>
        <dbReference type="ChEBI" id="CHEBI:15361"/>
        <dbReference type="ChEBI" id="CHEBI:15378"/>
        <dbReference type="ChEBI" id="CHEBI:16526"/>
        <dbReference type="ChEBI" id="CHEBI:58476"/>
        <dbReference type="EC" id="2.2.1.6"/>
    </reaction>
</comment>
<evidence type="ECO:0000256" key="2">
    <source>
        <dbReference type="ARBA" id="ARBA00005025"/>
    </source>
</evidence>
<dbReference type="NCBIfam" id="TIGR00119">
    <property type="entry name" value="acolac_sm"/>
    <property type="match status" value="1"/>
</dbReference>
<dbReference type="InterPro" id="IPR054480">
    <property type="entry name" value="AHAS_small-like_ACT"/>
</dbReference>
<dbReference type="Pfam" id="PF10369">
    <property type="entry name" value="ALS_ss_C"/>
    <property type="match status" value="1"/>
</dbReference>
<evidence type="ECO:0000256" key="8">
    <source>
        <dbReference type="RuleBase" id="RU368092"/>
    </source>
</evidence>
<evidence type="ECO:0000256" key="3">
    <source>
        <dbReference type="ARBA" id="ARBA00006341"/>
    </source>
</evidence>
<dbReference type="GO" id="GO:0009099">
    <property type="term" value="P:L-valine biosynthetic process"/>
    <property type="evidence" value="ECO:0007669"/>
    <property type="project" value="UniProtKB-UniRule"/>
</dbReference>
<dbReference type="Gene3D" id="3.30.70.260">
    <property type="match status" value="1"/>
</dbReference>
<dbReference type="eggNOG" id="COG0440">
    <property type="taxonomic scope" value="Bacteria"/>
</dbReference>
<dbReference type="GeneID" id="78507062"/>
<protein>
    <recommendedName>
        <fullName evidence="8">Acetolactate synthase small subunit</fullName>
        <shortName evidence="8">AHAS</shortName>
        <shortName evidence="8">ALS</shortName>
        <ecNumber evidence="8">2.2.1.6</ecNumber>
    </recommendedName>
    <alternativeName>
        <fullName evidence="8">Acetohydroxy-acid synthase small subunit</fullName>
    </alternativeName>
</protein>
<dbReference type="EMBL" id="LT906446">
    <property type="protein sequence ID" value="SNU99132.1"/>
    <property type="molecule type" value="Genomic_DNA"/>
</dbReference>
<evidence type="ECO:0000256" key="7">
    <source>
        <dbReference type="ARBA" id="ARBA00048670"/>
    </source>
</evidence>
<evidence type="ECO:0000256" key="5">
    <source>
        <dbReference type="ARBA" id="ARBA00022605"/>
    </source>
</evidence>
<dbReference type="InterPro" id="IPR004789">
    <property type="entry name" value="Acetalactate_synth_ssu"/>
</dbReference>
<evidence type="ECO:0000256" key="1">
    <source>
        <dbReference type="ARBA" id="ARBA00004974"/>
    </source>
</evidence>
<dbReference type="Proteomes" id="UP000215383">
    <property type="component" value="Chromosome 1"/>
</dbReference>
<reference evidence="10 11" key="1">
    <citation type="submission" date="2017-06" db="EMBL/GenBank/DDBJ databases">
        <authorList>
            <consortium name="Pathogen Informatics"/>
        </authorList>
    </citation>
    <scope>NUCLEOTIDE SEQUENCE [LARGE SCALE GENOMIC DNA]</scope>
    <source>
        <strain evidence="10 11">NCTC10570</strain>
    </source>
</reference>
<dbReference type="GO" id="GO:1990610">
    <property type="term" value="F:acetolactate synthase regulator activity"/>
    <property type="evidence" value="ECO:0007669"/>
    <property type="project" value="UniProtKB-UniRule"/>
</dbReference>
<dbReference type="AlphaFoldDB" id="A0A239TNG5"/>
<comment type="subunit">
    <text evidence="4 8">Dimer of large and small chains.</text>
</comment>
<dbReference type="InterPro" id="IPR019455">
    <property type="entry name" value="Acetolactate_synth_ssu_C"/>
</dbReference>
<keyword evidence="11" id="KW-1185">Reference proteome</keyword>
<dbReference type="PANTHER" id="PTHR30239:SF0">
    <property type="entry name" value="ACETOLACTATE SYNTHASE SMALL SUBUNIT 1, CHLOROPLASTIC"/>
    <property type="match status" value="1"/>
</dbReference>
<gene>
    <name evidence="10" type="primary">ilvH</name>
    <name evidence="10" type="ORF">SAMEA4364220_01054</name>
</gene>
<sequence>MNYQLTLLAEDTPGVLSHIVSLISRRSFNINTLSVGYTEEKNVTRMSFVVTADSENEVEQVMKQINKLINVIKIENLTHVDSINRELVMIKVKANPVNRNDIVNIVNIFRAKIVDVNRETLVIESTGSHTKIDAICEMLKDYGIIEVARTGTLSMSRGPVPLKDM</sequence>
<feature type="domain" description="ACT" evidence="9">
    <location>
        <begin position="4"/>
        <end position="79"/>
    </location>
</feature>
<name>A0A239TNG5_9FIRM</name>
<evidence type="ECO:0000313" key="11">
    <source>
        <dbReference type="Proteomes" id="UP000215383"/>
    </source>
</evidence>
<dbReference type="InterPro" id="IPR002912">
    <property type="entry name" value="ACT_dom"/>
</dbReference>
<dbReference type="OrthoDB" id="9787365at2"/>
<dbReference type="NCBIfam" id="NF008864">
    <property type="entry name" value="PRK11895.1"/>
    <property type="match status" value="1"/>
</dbReference>
<dbReference type="UniPathway" id="UPA00049">
    <property type="reaction ID" value="UER00059"/>
</dbReference>
<evidence type="ECO:0000256" key="4">
    <source>
        <dbReference type="ARBA" id="ARBA00011744"/>
    </source>
</evidence>
<dbReference type="Gene3D" id="3.30.70.1150">
    <property type="entry name" value="ACT-like. Chain A, domain 2"/>
    <property type="match status" value="1"/>
</dbReference>
<dbReference type="SUPFAM" id="SSF55021">
    <property type="entry name" value="ACT-like"/>
    <property type="match status" value="2"/>
</dbReference>
<dbReference type="PROSITE" id="PS51671">
    <property type="entry name" value="ACT"/>
    <property type="match status" value="1"/>
</dbReference>
<evidence type="ECO:0000256" key="6">
    <source>
        <dbReference type="ARBA" id="ARBA00023304"/>
    </source>
</evidence>
<evidence type="ECO:0000313" key="10">
    <source>
        <dbReference type="EMBL" id="SNU99132.1"/>
    </source>
</evidence>
<dbReference type="UniPathway" id="UPA00047">
    <property type="reaction ID" value="UER00055"/>
</dbReference>
<dbReference type="GO" id="GO:0005829">
    <property type="term" value="C:cytosol"/>
    <property type="evidence" value="ECO:0007669"/>
    <property type="project" value="TreeGrafter"/>
</dbReference>
<dbReference type="EC" id="2.2.1.6" evidence="8"/>
<dbReference type="InterPro" id="IPR027271">
    <property type="entry name" value="Acetolactate_synth/TF_NikR_C"/>
</dbReference>